<reference evidence="1" key="1">
    <citation type="journal article" date="2014" name="Int. J. Syst. Evol. Microbiol.">
        <title>Complete genome sequence of Corynebacterium casei LMG S-19264T (=DSM 44701T), isolated from a smear-ripened cheese.</title>
        <authorList>
            <consortium name="US DOE Joint Genome Institute (JGI-PGF)"/>
            <person name="Walter F."/>
            <person name="Albersmeier A."/>
            <person name="Kalinowski J."/>
            <person name="Ruckert C."/>
        </authorList>
    </citation>
    <scope>NUCLEOTIDE SEQUENCE</scope>
    <source>
        <strain evidence="1">JCM 3086</strain>
    </source>
</reference>
<gene>
    <name evidence="1" type="ORF">GCM10010121_082010</name>
</gene>
<keyword evidence="2" id="KW-1185">Reference proteome</keyword>
<name>A0A917LES6_9ACTN</name>
<dbReference type="EMBL" id="BMQA01000058">
    <property type="protein sequence ID" value="GGJ58918.1"/>
    <property type="molecule type" value="Genomic_DNA"/>
</dbReference>
<comment type="caution">
    <text evidence="1">The sequence shown here is derived from an EMBL/GenBank/DDBJ whole genome shotgun (WGS) entry which is preliminary data.</text>
</comment>
<dbReference type="RefSeq" id="WP_189316422.1">
    <property type="nucleotide sequence ID" value="NZ_BMQA01000058.1"/>
</dbReference>
<evidence type="ECO:0000313" key="2">
    <source>
        <dbReference type="Proteomes" id="UP000657574"/>
    </source>
</evidence>
<organism evidence="1 2">
    <name type="scientific">Streptomyces brasiliensis</name>
    <dbReference type="NCBI Taxonomy" id="1954"/>
    <lineage>
        <taxon>Bacteria</taxon>
        <taxon>Bacillati</taxon>
        <taxon>Actinomycetota</taxon>
        <taxon>Actinomycetes</taxon>
        <taxon>Kitasatosporales</taxon>
        <taxon>Streptomycetaceae</taxon>
        <taxon>Streptomyces</taxon>
    </lineage>
</organism>
<sequence>MLLWPASWPAPSEAMEKQGLGTRFADLAAAAPRDDGGPDRRTLLAAVNTLS</sequence>
<dbReference type="AlphaFoldDB" id="A0A917LES6"/>
<evidence type="ECO:0000313" key="1">
    <source>
        <dbReference type="EMBL" id="GGJ58918.1"/>
    </source>
</evidence>
<accession>A0A917LES6</accession>
<reference evidence="1" key="2">
    <citation type="submission" date="2020-09" db="EMBL/GenBank/DDBJ databases">
        <authorList>
            <person name="Sun Q."/>
            <person name="Ohkuma M."/>
        </authorList>
    </citation>
    <scope>NUCLEOTIDE SEQUENCE</scope>
    <source>
        <strain evidence="1">JCM 3086</strain>
    </source>
</reference>
<dbReference type="Proteomes" id="UP000657574">
    <property type="component" value="Unassembled WGS sequence"/>
</dbReference>
<proteinExistence type="predicted"/>
<protein>
    <submittedName>
        <fullName evidence="1">Uncharacterized protein</fullName>
    </submittedName>
</protein>